<feature type="transmembrane region" description="Helical" evidence="2">
    <location>
        <begin position="232"/>
        <end position="258"/>
    </location>
</feature>
<protein>
    <submittedName>
        <fullName evidence="4">Transglutaminase domain-containing protein</fullName>
    </submittedName>
</protein>
<feature type="domain" description="Transglutaminase-like" evidence="3">
    <location>
        <begin position="495"/>
        <end position="564"/>
    </location>
</feature>
<feature type="transmembrane region" description="Helical" evidence="2">
    <location>
        <begin position="706"/>
        <end position="725"/>
    </location>
</feature>
<keyword evidence="2" id="KW-0472">Membrane</keyword>
<gene>
    <name evidence="4" type="ORF">DMA12_48145</name>
</gene>
<feature type="transmembrane region" description="Helical" evidence="2">
    <location>
        <begin position="85"/>
        <end position="104"/>
    </location>
</feature>
<feature type="region of interest" description="Disordered" evidence="1">
    <location>
        <begin position="571"/>
        <end position="622"/>
    </location>
</feature>
<feature type="transmembrane region" description="Helical" evidence="2">
    <location>
        <begin position="144"/>
        <end position="161"/>
    </location>
</feature>
<evidence type="ECO:0000256" key="2">
    <source>
        <dbReference type="SAM" id="Phobius"/>
    </source>
</evidence>
<dbReference type="OrthoDB" id="9804023at2"/>
<dbReference type="InterPro" id="IPR052901">
    <property type="entry name" value="Bact_TGase-like"/>
</dbReference>
<feature type="region of interest" description="Disordered" evidence="1">
    <location>
        <begin position="332"/>
        <end position="357"/>
    </location>
</feature>
<dbReference type="SUPFAM" id="SSF54001">
    <property type="entry name" value="Cysteine proteinases"/>
    <property type="match status" value="1"/>
</dbReference>
<dbReference type="InterPro" id="IPR002931">
    <property type="entry name" value="Transglutaminase-like"/>
</dbReference>
<dbReference type="InterPro" id="IPR038765">
    <property type="entry name" value="Papain-like_cys_pep_sf"/>
</dbReference>
<accession>A0A428VUH5</accession>
<dbReference type="PANTHER" id="PTHR42736:SF1">
    <property type="entry name" value="PROTEIN-GLUTAMINE GAMMA-GLUTAMYLTRANSFERASE"/>
    <property type="match status" value="1"/>
</dbReference>
<feature type="compositionally biased region" description="Low complexity" evidence="1">
    <location>
        <begin position="1"/>
        <end position="13"/>
    </location>
</feature>
<dbReference type="Pfam" id="PF11992">
    <property type="entry name" value="TgpA_N"/>
    <property type="match status" value="1"/>
</dbReference>
<comment type="caution">
    <text evidence="4">The sequence shown here is derived from an EMBL/GenBank/DDBJ whole genome shotgun (WGS) entry which is preliminary data.</text>
</comment>
<proteinExistence type="predicted"/>
<feature type="compositionally biased region" description="Low complexity" evidence="1">
    <location>
        <begin position="347"/>
        <end position="357"/>
    </location>
</feature>
<reference evidence="4 5" key="1">
    <citation type="submission" date="2018-05" db="EMBL/GenBank/DDBJ databases">
        <title>Evolution of GPA BGCs.</title>
        <authorList>
            <person name="Waglechner N."/>
            <person name="Wright G.D."/>
        </authorList>
    </citation>
    <scope>NUCLEOTIDE SEQUENCE [LARGE SCALE GENOMIC DNA]</scope>
    <source>
        <strain evidence="4 5">DSM 5908</strain>
    </source>
</reference>
<dbReference type="Proteomes" id="UP000286716">
    <property type="component" value="Unassembled WGS sequence"/>
</dbReference>
<keyword evidence="2" id="KW-0812">Transmembrane</keyword>
<feature type="region of interest" description="Disordered" evidence="1">
    <location>
        <begin position="665"/>
        <end position="685"/>
    </location>
</feature>
<sequence>MNPAAPNNTAAPPRKFDRPAPRSGRPLSAWRSSVLAPVAAGIATLCAATSVTSVVSGLAWFGYLFVAVLLIAATGLALRSLQVPTVLVGLGQLIVLLFLITGAFTTHGFLQVIPGPEAFGEIGTTLSAAAEQIRVGLPPVEGSQPILCLVTILVGLVAVLVDTLTVSAAAPAATGLVLLCVYAVPAALSEEMLPWWTFLLGGAAFAALLAVDGNHRHRRWRTREAPGRSGKPGVLSAPVAVVCAAIVLGLFGGAITWVGTVGRIPFGEGGNGPGAGSGGFGIQPFTELRGMLDQGTNRELFKVRGLGTDRRLLRAMTLDTYYPNKGWGLHDEGRSQQGVPVGPQLPAAPGDDGSGAARKIDVEPTSWRDNWLPVYGAPRLIDGAANGYLYDQISGTVFTTRSEAPPSYTEYASLREPTAPELRVTPRVDDLPPRYTEIARVDDRVSAKTQQLVAGSSNDFDRATAIWRYFTAQNGFVYDTKTAPANDADALADFILNGKRGFCEQFASAMAVMLRVAGIPSRVAIGFTPGVQVNDYLSISTQDAHAWVEAYFGGKGWVTFDPTPLSDGRGITPSYLQAGAQDGNQPDDTQVAPSTVQSSAPPTGVPRDAGQNAQTPQGAKEATGSDDWLMNFALFLAALGAVALFVASLLRGLLDRGRLNARRSAPRDLESIPPPETEPAAGDRSEGALLVRAPAPVTAPSRLQALLGWLPLLAVGCWIAALGFLAATVAWWLGVLVVLVLLLFAGPAMIREAVRRRRLQRILRQQSGAADAAWDELRAECADRGLPIPTSDTVRVASQKLAAKHHLDDEGREGLRTVIGVLERSWYGEDDAPQPELRPAFESLRRSLRRNAPMSWKGRLFPRSVFRNRD</sequence>
<name>A0A428VUH5_AMYBA</name>
<evidence type="ECO:0000313" key="4">
    <source>
        <dbReference type="EMBL" id="RSM34480.1"/>
    </source>
</evidence>
<dbReference type="PANTHER" id="PTHR42736">
    <property type="entry name" value="PROTEIN-GLUTAMINE GAMMA-GLUTAMYLTRANSFERASE"/>
    <property type="match status" value="1"/>
</dbReference>
<feature type="compositionally biased region" description="Polar residues" evidence="1">
    <location>
        <begin position="582"/>
        <end position="601"/>
    </location>
</feature>
<feature type="transmembrane region" description="Helical" evidence="2">
    <location>
        <begin position="193"/>
        <end position="211"/>
    </location>
</feature>
<organism evidence="4 5">
    <name type="scientific">Amycolatopsis balhimycina DSM 5908</name>
    <dbReference type="NCBI Taxonomy" id="1081091"/>
    <lineage>
        <taxon>Bacteria</taxon>
        <taxon>Bacillati</taxon>
        <taxon>Actinomycetota</taxon>
        <taxon>Actinomycetes</taxon>
        <taxon>Pseudonocardiales</taxon>
        <taxon>Pseudonocardiaceae</taxon>
        <taxon>Amycolatopsis</taxon>
    </lineage>
</organism>
<evidence type="ECO:0000313" key="5">
    <source>
        <dbReference type="Proteomes" id="UP000286716"/>
    </source>
</evidence>
<evidence type="ECO:0000256" key="1">
    <source>
        <dbReference type="SAM" id="MobiDB-lite"/>
    </source>
</evidence>
<dbReference type="InterPro" id="IPR021878">
    <property type="entry name" value="TgpA_N"/>
</dbReference>
<dbReference type="AlphaFoldDB" id="A0A428VUH5"/>
<dbReference type="Gene3D" id="3.10.620.30">
    <property type="match status" value="1"/>
</dbReference>
<feature type="transmembrane region" description="Helical" evidence="2">
    <location>
        <begin position="168"/>
        <end position="187"/>
    </location>
</feature>
<keyword evidence="2" id="KW-1133">Transmembrane helix</keyword>
<feature type="region of interest" description="Disordered" evidence="1">
    <location>
        <begin position="1"/>
        <end position="25"/>
    </location>
</feature>
<feature type="transmembrane region" description="Helical" evidence="2">
    <location>
        <begin position="34"/>
        <end position="54"/>
    </location>
</feature>
<feature type="transmembrane region" description="Helical" evidence="2">
    <location>
        <begin position="60"/>
        <end position="78"/>
    </location>
</feature>
<feature type="transmembrane region" description="Helical" evidence="2">
    <location>
        <begin position="628"/>
        <end position="654"/>
    </location>
</feature>
<evidence type="ECO:0000259" key="3">
    <source>
        <dbReference type="SMART" id="SM00460"/>
    </source>
</evidence>
<dbReference type="SMART" id="SM00460">
    <property type="entry name" value="TGc"/>
    <property type="match status" value="1"/>
</dbReference>
<dbReference type="EMBL" id="QHHU01000145">
    <property type="protein sequence ID" value="RSM34480.1"/>
    <property type="molecule type" value="Genomic_DNA"/>
</dbReference>
<feature type="transmembrane region" description="Helical" evidence="2">
    <location>
        <begin position="731"/>
        <end position="750"/>
    </location>
</feature>
<keyword evidence="5" id="KW-1185">Reference proteome</keyword>
<dbReference type="Pfam" id="PF01841">
    <property type="entry name" value="Transglut_core"/>
    <property type="match status" value="1"/>
</dbReference>
<dbReference type="RefSeq" id="WP_020646076.1">
    <property type="nucleotide sequence ID" value="NZ_QHHU01000145.1"/>
</dbReference>